<proteinExistence type="predicted"/>
<evidence type="ECO:0000256" key="1">
    <source>
        <dbReference type="SAM" id="MobiDB-lite"/>
    </source>
</evidence>
<feature type="region of interest" description="Disordered" evidence="1">
    <location>
        <begin position="346"/>
        <end position="367"/>
    </location>
</feature>
<organism evidence="2 3">
    <name type="scientific">Thecamonas trahens ATCC 50062</name>
    <dbReference type="NCBI Taxonomy" id="461836"/>
    <lineage>
        <taxon>Eukaryota</taxon>
        <taxon>Apusozoa</taxon>
        <taxon>Apusomonadida</taxon>
        <taxon>Apusomonadidae</taxon>
        <taxon>Thecamonas</taxon>
    </lineage>
</organism>
<dbReference type="eggNOG" id="ENOG502QQQ8">
    <property type="taxonomic scope" value="Eukaryota"/>
</dbReference>
<sequence length="562" mass="61804">MKVLIVNCHPDTSDVGQAVFHEFEEAVRNSLASTGDVVEVHVAGMDDLDDYLYISPANSSLAPMPKRLKESLMDKRALLLFDRLDMIFIDGPHVLAPWAPAARKAFVLLHMCFETGKCLFGSAFTAHMLTYMAATGGVYERVGWSGSVGGKLDQLNTLSSSRSRFLNNETGDVYRKVSSAPAPVWEPVFNVGLRQHSSRNRSHIRYTPRIPSSRTSRINVHFRAHWLFADMTSNEFTVPAKHSWDICLSPLAPVAVDVLAANDWTPTIIEYGHIVACKFDVTPKAEATVLLLHNYVRHKYSLMRKVSHLEFISQLSYQQTLQEGSSLATARSAALRSVRSRTQASRASVPSAFSPSATSPGSASLTAETEHGALPELAAFRPPDLPTSKWKMMQEEAALNGGGGAMQIFVETCEAPLAREPGEWQAAPSTTLRYAVNPLWLVRMGATKDVGRETPLDSLVSEASCDSLTSSRFVPRPPTTASPSRRSSLRGGRAKWEASKSRALHASGRPPVRVVRVPTGRRKPYSSWAKFRARHAHADIGEAMSYRFPEADFVATQSTKVV</sequence>
<name>A0A0L0D9Y5_THETB</name>
<dbReference type="Proteomes" id="UP000054408">
    <property type="component" value="Unassembled WGS sequence"/>
</dbReference>
<evidence type="ECO:0000313" key="3">
    <source>
        <dbReference type="Proteomes" id="UP000054408"/>
    </source>
</evidence>
<feature type="region of interest" description="Disordered" evidence="1">
    <location>
        <begin position="467"/>
        <end position="509"/>
    </location>
</feature>
<dbReference type="EMBL" id="GL349449">
    <property type="protein sequence ID" value="KNC48083.1"/>
    <property type="molecule type" value="Genomic_DNA"/>
</dbReference>
<dbReference type="RefSeq" id="XP_013759096.1">
    <property type="nucleotide sequence ID" value="XM_013903642.1"/>
</dbReference>
<protein>
    <submittedName>
        <fullName evidence="2">Uncharacterized protein</fullName>
    </submittedName>
</protein>
<accession>A0A0L0D9Y5</accession>
<dbReference type="GeneID" id="25563863"/>
<reference evidence="2 3" key="1">
    <citation type="submission" date="2010-05" db="EMBL/GenBank/DDBJ databases">
        <title>The Genome Sequence of Thecamonas trahens ATCC 50062.</title>
        <authorList>
            <consortium name="The Broad Institute Genome Sequencing Platform"/>
            <person name="Russ C."/>
            <person name="Cuomo C."/>
            <person name="Shea T."/>
            <person name="Young S.K."/>
            <person name="Zeng Q."/>
            <person name="Koehrsen M."/>
            <person name="Haas B."/>
            <person name="Borodovsky M."/>
            <person name="Guigo R."/>
            <person name="Alvarado L."/>
            <person name="Berlin A."/>
            <person name="Bochicchio J."/>
            <person name="Borenstein D."/>
            <person name="Chapman S."/>
            <person name="Chen Z."/>
            <person name="Freedman E."/>
            <person name="Gellesch M."/>
            <person name="Goldberg J."/>
            <person name="Griggs A."/>
            <person name="Gujja S."/>
            <person name="Heilman E."/>
            <person name="Heiman D."/>
            <person name="Hepburn T."/>
            <person name="Howarth C."/>
            <person name="Jen D."/>
            <person name="Larson L."/>
            <person name="Mehta T."/>
            <person name="Park D."/>
            <person name="Pearson M."/>
            <person name="Roberts A."/>
            <person name="Saif S."/>
            <person name="Shenoy N."/>
            <person name="Sisk P."/>
            <person name="Stolte C."/>
            <person name="Sykes S."/>
            <person name="Thomson T."/>
            <person name="Walk T."/>
            <person name="White J."/>
            <person name="Yandava C."/>
            <person name="Burger G."/>
            <person name="Gray M.W."/>
            <person name="Holland P.W.H."/>
            <person name="King N."/>
            <person name="Lang F.B.F."/>
            <person name="Roger A.J."/>
            <person name="Ruiz-Trillo I."/>
            <person name="Lander E."/>
            <person name="Nusbaum C."/>
        </authorList>
    </citation>
    <scope>NUCLEOTIDE SEQUENCE [LARGE SCALE GENOMIC DNA]</scope>
    <source>
        <strain evidence="2 3">ATCC 50062</strain>
    </source>
</reference>
<keyword evidence="3" id="KW-1185">Reference proteome</keyword>
<evidence type="ECO:0000313" key="2">
    <source>
        <dbReference type="EMBL" id="KNC48083.1"/>
    </source>
</evidence>
<dbReference type="AlphaFoldDB" id="A0A0L0D9Y5"/>
<feature type="compositionally biased region" description="Low complexity" evidence="1">
    <location>
        <begin position="481"/>
        <end position="491"/>
    </location>
</feature>
<gene>
    <name evidence="2" type="ORF">AMSG_04313</name>
</gene>